<comment type="similarity">
    <text evidence="1 2">Belongs to the enoyl-CoA hydratase/isomerase family.</text>
</comment>
<dbReference type="Pfam" id="PF00378">
    <property type="entry name" value="ECH_1"/>
    <property type="match status" value="1"/>
</dbReference>
<dbReference type="EMBL" id="JAAKZW010000001">
    <property type="protein sequence ID" value="NGO74193.1"/>
    <property type="molecule type" value="Genomic_DNA"/>
</dbReference>
<keyword evidence="4" id="KW-1185">Reference proteome</keyword>
<organism evidence="3 4">
    <name type="scientific">Streptomyces mesophilus</name>
    <dbReference type="NCBI Taxonomy" id="1775132"/>
    <lineage>
        <taxon>Bacteria</taxon>
        <taxon>Bacillati</taxon>
        <taxon>Actinomycetota</taxon>
        <taxon>Actinomycetes</taxon>
        <taxon>Kitasatosporales</taxon>
        <taxon>Streptomycetaceae</taxon>
        <taxon>Streptomyces</taxon>
    </lineage>
</organism>
<dbReference type="InterPro" id="IPR001753">
    <property type="entry name" value="Enoyl-CoA_hydra/iso"/>
</dbReference>
<dbReference type="Gene3D" id="3.90.226.10">
    <property type="entry name" value="2-enoyl-CoA Hydratase, Chain A, domain 1"/>
    <property type="match status" value="1"/>
</dbReference>
<proteinExistence type="inferred from homology"/>
<sequence>MADLEYSVRDGIATILLNRPERKNAFTIDMVNDWADKLIEAQSDPEVRVIVVTGAGGSFCSGVDLSAFKGEHRPPLGEKELLTKNVHRVALALEDVDKPVIAAVAGPAVGAGMDMALLCDLRFVGRSARFSEGYIKVGLVPGDGGCWLLPRAVGTSTALRMLWTGDFVGADEALRIGLADEVHEDEDLMDAVYAYAARLAERPPVAIRTIKRAVRQGARHDLRTALDLISSHMAVITSTQDSQEAFAAFQEKRPGVFTGR</sequence>
<comment type="caution">
    <text evidence="3">The sequence shown here is derived from an EMBL/GenBank/DDBJ whole genome shotgun (WGS) entry which is preliminary data.</text>
</comment>
<name>A0A6G4XAB7_9ACTN</name>
<dbReference type="InterPro" id="IPR029045">
    <property type="entry name" value="ClpP/crotonase-like_dom_sf"/>
</dbReference>
<dbReference type="PANTHER" id="PTHR43459:SF1">
    <property type="entry name" value="EG:BACN32G11.4 PROTEIN"/>
    <property type="match status" value="1"/>
</dbReference>
<dbReference type="Proteomes" id="UP000481109">
    <property type="component" value="Unassembled WGS sequence"/>
</dbReference>
<dbReference type="CDD" id="cd06558">
    <property type="entry name" value="crotonase-like"/>
    <property type="match status" value="1"/>
</dbReference>
<gene>
    <name evidence="3" type="ORF">G6045_00600</name>
</gene>
<dbReference type="InterPro" id="IPR014748">
    <property type="entry name" value="Enoyl-CoA_hydra_C"/>
</dbReference>
<dbReference type="RefSeq" id="WP_165329709.1">
    <property type="nucleotide sequence ID" value="NZ_JAAKZW010000001.1"/>
</dbReference>
<dbReference type="SUPFAM" id="SSF52096">
    <property type="entry name" value="ClpP/crotonase"/>
    <property type="match status" value="1"/>
</dbReference>
<reference evidence="3 4" key="1">
    <citation type="submission" date="2020-02" db="EMBL/GenBank/DDBJ databases">
        <title>Whole-genome analyses of novel actinobacteria.</title>
        <authorList>
            <person name="Sahin N."/>
            <person name="Tokatli A."/>
        </authorList>
    </citation>
    <scope>NUCLEOTIDE SEQUENCE [LARGE SCALE GENOMIC DNA]</scope>
    <source>
        <strain evidence="3 4">YC504</strain>
    </source>
</reference>
<dbReference type="PROSITE" id="PS00166">
    <property type="entry name" value="ENOYL_COA_HYDRATASE"/>
    <property type="match status" value="1"/>
</dbReference>
<evidence type="ECO:0000313" key="3">
    <source>
        <dbReference type="EMBL" id="NGO74193.1"/>
    </source>
</evidence>
<dbReference type="AlphaFoldDB" id="A0A6G4XAB7"/>
<dbReference type="InterPro" id="IPR018376">
    <property type="entry name" value="Enoyl-CoA_hyd/isom_CS"/>
</dbReference>
<dbReference type="PANTHER" id="PTHR43459">
    <property type="entry name" value="ENOYL-COA HYDRATASE"/>
    <property type="match status" value="1"/>
</dbReference>
<evidence type="ECO:0000256" key="1">
    <source>
        <dbReference type="ARBA" id="ARBA00005254"/>
    </source>
</evidence>
<protein>
    <submittedName>
        <fullName evidence="3">Enoyl-CoA hydratase</fullName>
    </submittedName>
</protein>
<evidence type="ECO:0000313" key="4">
    <source>
        <dbReference type="Proteomes" id="UP000481109"/>
    </source>
</evidence>
<accession>A0A6G4XAB7</accession>
<evidence type="ECO:0000256" key="2">
    <source>
        <dbReference type="RuleBase" id="RU003707"/>
    </source>
</evidence>
<dbReference type="GO" id="GO:0003824">
    <property type="term" value="F:catalytic activity"/>
    <property type="evidence" value="ECO:0007669"/>
    <property type="project" value="InterPro"/>
</dbReference>
<dbReference type="Gene3D" id="1.10.12.10">
    <property type="entry name" value="Lyase 2-enoyl-coa Hydratase, Chain A, domain 2"/>
    <property type="match status" value="1"/>
</dbReference>